<evidence type="ECO:0000313" key="4">
    <source>
        <dbReference type="Proteomes" id="UP001347796"/>
    </source>
</evidence>
<dbReference type="GO" id="GO:0000977">
    <property type="term" value="F:RNA polymerase II transcription regulatory region sequence-specific DNA binding"/>
    <property type="evidence" value="ECO:0007669"/>
    <property type="project" value="TreeGrafter"/>
</dbReference>
<name>A0AAN8FWQ9_PATCE</name>
<dbReference type="EMBL" id="JAZGQO010000021">
    <property type="protein sequence ID" value="KAK6165757.1"/>
    <property type="molecule type" value="Genomic_DNA"/>
</dbReference>
<evidence type="ECO:0000259" key="2">
    <source>
        <dbReference type="PROSITE" id="PS50888"/>
    </source>
</evidence>
<dbReference type="GO" id="GO:0000981">
    <property type="term" value="F:DNA-binding transcription factor activity, RNA polymerase II-specific"/>
    <property type="evidence" value="ECO:0007669"/>
    <property type="project" value="TreeGrafter"/>
</dbReference>
<accession>A0AAN8FWQ9</accession>
<feature type="region of interest" description="Disordered" evidence="1">
    <location>
        <begin position="121"/>
        <end position="151"/>
    </location>
</feature>
<dbReference type="SUPFAM" id="SSF47459">
    <property type="entry name" value="HLH, helix-loop-helix DNA-binding domain"/>
    <property type="match status" value="1"/>
</dbReference>
<dbReference type="InterPro" id="IPR036638">
    <property type="entry name" value="HLH_DNA-bd_sf"/>
</dbReference>
<proteinExistence type="predicted"/>
<dbReference type="PANTHER" id="PTHR23349">
    <property type="entry name" value="BASIC HELIX-LOOP-HELIX TRANSCRIPTION FACTOR, TWIST"/>
    <property type="match status" value="1"/>
</dbReference>
<dbReference type="AlphaFoldDB" id="A0AAN8FWQ9"/>
<dbReference type="GO" id="GO:0046983">
    <property type="term" value="F:protein dimerization activity"/>
    <property type="evidence" value="ECO:0007669"/>
    <property type="project" value="InterPro"/>
</dbReference>
<dbReference type="Proteomes" id="UP001347796">
    <property type="component" value="Unassembled WGS sequence"/>
</dbReference>
<gene>
    <name evidence="3" type="ORF">SNE40_022618</name>
</gene>
<dbReference type="GO" id="GO:0032502">
    <property type="term" value="P:developmental process"/>
    <property type="evidence" value="ECO:0007669"/>
    <property type="project" value="TreeGrafter"/>
</dbReference>
<protein>
    <recommendedName>
        <fullName evidence="2">BHLH domain-containing protein</fullName>
    </recommendedName>
</protein>
<dbReference type="Pfam" id="PF00010">
    <property type="entry name" value="HLH"/>
    <property type="match status" value="1"/>
</dbReference>
<dbReference type="InterPro" id="IPR050283">
    <property type="entry name" value="E-box_TF_Regulators"/>
</dbReference>
<dbReference type="PANTHER" id="PTHR23349:SF63">
    <property type="entry name" value="FER3-LIKE PROTEIN"/>
    <property type="match status" value="1"/>
</dbReference>
<reference evidence="3 4" key="1">
    <citation type="submission" date="2024-01" db="EMBL/GenBank/DDBJ databases">
        <title>The genome of the rayed Mediterranean limpet Patella caerulea (Linnaeus, 1758).</title>
        <authorList>
            <person name="Anh-Thu Weber A."/>
            <person name="Halstead-Nussloch G."/>
        </authorList>
    </citation>
    <scope>NUCLEOTIDE SEQUENCE [LARGE SCALE GENOMIC DNA]</scope>
    <source>
        <strain evidence="3">AATW-2023a</strain>
        <tissue evidence="3">Whole specimen</tissue>
    </source>
</reference>
<keyword evidence="4" id="KW-1185">Reference proteome</keyword>
<evidence type="ECO:0000256" key="1">
    <source>
        <dbReference type="SAM" id="MobiDB-lite"/>
    </source>
</evidence>
<dbReference type="SMART" id="SM00353">
    <property type="entry name" value="HLH"/>
    <property type="match status" value="1"/>
</dbReference>
<comment type="caution">
    <text evidence="3">The sequence shown here is derived from an EMBL/GenBank/DDBJ whole genome shotgun (WGS) entry which is preliminary data.</text>
</comment>
<dbReference type="Gene3D" id="4.10.280.10">
    <property type="entry name" value="Helix-loop-helix DNA-binding domain"/>
    <property type="match status" value="1"/>
</dbReference>
<evidence type="ECO:0000313" key="3">
    <source>
        <dbReference type="EMBL" id="KAK6165757.1"/>
    </source>
</evidence>
<sequence>MFANTYATEIPATSADWSTDMSSYLTELIPTVSYPDPTPTNMYNETNHFDSMNFFPEQVMGMNVHSVSPSFSEMSSDKSDSGCYSDDSNSMSGGWGSQSYGACNQMQDSFDQGFAMSFGQYPSSSGSITQAPAPKKRRRRKQTPVQRGAANLRERKRMFYLNDAFDDLKKSLPKKDNKSRLSRIDTLKTAIDYIQSLSELLKIV</sequence>
<dbReference type="InterPro" id="IPR011598">
    <property type="entry name" value="bHLH_dom"/>
</dbReference>
<organism evidence="3 4">
    <name type="scientific">Patella caerulea</name>
    <name type="common">Rayed Mediterranean limpet</name>
    <dbReference type="NCBI Taxonomy" id="87958"/>
    <lineage>
        <taxon>Eukaryota</taxon>
        <taxon>Metazoa</taxon>
        <taxon>Spiralia</taxon>
        <taxon>Lophotrochozoa</taxon>
        <taxon>Mollusca</taxon>
        <taxon>Gastropoda</taxon>
        <taxon>Patellogastropoda</taxon>
        <taxon>Patelloidea</taxon>
        <taxon>Patellidae</taxon>
        <taxon>Patella</taxon>
    </lineage>
</organism>
<dbReference type="PROSITE" id="PS50888">
    <property type="entry name" value="BHLH"/>
    <property type="match status" value="1"/>
</dbReference>
<feature type="domain" description="BHLH" evidence="2">
    <location>
        <begin position="145"/>
        <end position="197"/>
    </location>
</feature>